<feature type="domain" description="Knr4/Smi1-like" evidence="1">
    <location>
        <begin position="38"/>
        <end position="135"/>
    </location>
</feature>
<dbReference type="STRING" id="1192034.CAP_1859"/>
<dbReference type="InterPro" id="IPR037883">
    <property type="entry name" value="Knr4/Smi1-like_sf"/>
</dbReference>
<evidence type="ECO:0000313" key="2">
    <source>
        <dbReference type="EMBL" id="EYE99986.1"/>
    </source>
</evidence>
<protein>
    <recommendedName>
        <fullName evidence="1">Knr4/Smi1-like domain-containing protein</fullName>
    </recommendedName>
</protein>
<name>A0A017ST91_9BACT</name>
<evidence type="ECO:0000313" key="3">
    <source>
        <dbReference type="Proteomes" id="UP000019678"/>
    </source>
</evidence>
<dbReference type="AlphaFoldDB" id="A0A017ST91"/>
<reference evidence="2 3" key="1">
    <citation type="submission" date="2013-05" db="EMBL/GenBank/DDBJ databases">
        <title>Genome assembly of Chondromyces apiculatus DSM 436.</title>
        <authorList>
            <person name="Sharma G."/>
            <person name="Khatri I."/>
            <person name="Kaur C."/>
            <person name="Mayilraj S."/>
            <person name="Subramanian S."/>
        </authorList>
    </citation>
    <scope>NUCLEOTIDE SEQUENCE [LARGE SCALE GENOMIC DNA]</scope>
    <source>
        <strain evidence="2 3">DSM 436</strain>
    </source>
</reference>
<dbReference type="InterPro" id="IPR018958">
    <property type="entry name" value="Knr4/Smi1-like_dom"/>
</dbReference>
<dbReference type="Proteomes" id="UP000019678">
    <property type="component" value="Unassembled WGS sequence"/>
</dbReference>
<dbReference type="Gene3D" id="3.40.1580.10">
    <property type="entry name" value="SMI1/KNR4-like"/>
    <property type="match status" value="1"/>
</dbReference>
<accession>A0A017ST91</accession>
<keyword evidence="3" id="KW-1185">Reference proteome</keyword>
<dbReference type="OrthoDB" id="1190024at2"/>
<evidence type="ECO:0000259" key="1">
    <source>
        <dbReference type="Pfam" id="PF09346"/>
    </source>
</evidence>
<sequence>MESFVSEARTICERLSRLDLRRVAFGARSHGYTFAPCLTEAEVAEAEQRHGLTLPPPYRAFITRLGNGGVGPQYGIGPFRVSEEHQSRPFPHTAPFQLTEDTLDDLLPGAARLADCGCGIEIVLVLNGPAAGQVWLDARYEGGISPLRDAARQPLTFDAWWLHDMRALLARFETIAALMHEGTLHEEIHAKLEPRELQLHVDEAMASLMDRDPTGRPPLIPSKPWGLICGQVDVLYRAWLANRTQKPRPPPSDPADNKP</sequence>
<dbReference type="SUPFAM" id="SSF160631">
    <property type="entry name" value="SMI1/KNR4-like"/>
    <property type="match status" value="1"/>
</dbReference>
<dbReference type="eggNOG" id="COG5010">
    <property type="taxonomic scope" value="Bacteria"/>
</dbReference>
<organism evidence="2 3">
    <name type="scientific">Chondromyces apiculatus DSM 436</name>
    <dbReference type="NCBI Taxonomy" id="1192034"/>
    <lineage>
        <taxon>Bacteria</taxon>
        <taxon>Pseudomonadati</taxon>
        <taxon>Myxococcota</taxon>
        <taxon>Polyangia</taxon>
        <taxon>Polyangiales</taxon>
        <taxon>Polyangiaceae</taxon>
        <taxon>Chondromyces</taxon>
    </lineage>
</organism>
<comment type="caution">
    <text evidence="2">The sequence shown here is derived from an EMBL/GenBank/DDBJ whole genome shotgun (WGS) entry which is preliminary data.</text>
</comment>
<proteinExistence type="predicted"/>
<dbReference type="EMBL" id="ASRX01000154">
    <property type="protein sequence ID" value="EYE99986.1"/>
    <property type="molecule type" value="Genomic_DNA"/>
</dbReference>
<gene>
    <name evidence="2" type="ORF">CAP_1859</name>
</gene>
<dbReference type="Pfam" id="PF09346">
    <property type="entry name" value="SMI1_KNR4"/>
    <property type="match status" value="1"/>
</dbReference>